<feature type="region of interest" description="Disordered" evidence="13">
    <location>
        <begin position="54"/>
        <end position="74"/>
    </location>
</feature>
<gene>
    <name evidence="15" type="ORF">DL89DRAFT_259143</name>
</gene>
<dbReference type="Proteomes" id="UP000193922">
    <property type="component" value="Unassembled WGS sequence"/>
</dbReference>
<evidence type="ECO:0000256" key="12">
    <source>
        <dbReference type="RuleBase" id="RU079119"/>
    </source>
</evidence>
<keyword evidence="8" id="KW-0564">Palmitate</keyword>
<evidence type="ECO:0000256" key="2">
    <source>
        <dbReference type="ARBA" id="ARBA00010104"/>
    </source>
</evidence>
<comment type="catalytic activity">
    <reaction evidence="10 12">
        <text>L-cysteinyl-[protein] + hexadecanoyl-CoA = S-hexadecanoyl-L-cysteinyl-[protein] + CoA</text>
        <dbReference type="Rhea" id="RHEA:36683"/>
        <dbReference type="Rhea" id="RHEA-COMP:10131"/>
        <dbReference type="Rhea" id="RHEA-COMP:11032"/>
        <dbReference type="ChEBI" id="CHEBI:29950"/>
        <dbReference type="ChEBI" id="CHEBI:57287"/>
        <dbReference type="ChEBI" id="CHEBI:57379"/>
        <dbReference type="ChEBI" id="CHEBI:74151"/>
        <dbReference type="EC" id="2.3.1.225"/>
    </reaction>
</comment>
<dbReference type="InterPro" id="IPR002110">
    <property type="entry name" value="Ankyrin_rpt"/>
</dbReference>
<evidence type="ECO:0000256" key="6">
    <source>
        <dbReference type="ARBA" id="ARBA00023043"/>
    </source>
</evidence>
<feature type="compositionally biased region" description="Basic and acidic residues" evidence="13">
    <location>
        <begin position="27"/>
        <end position="38"/>
    </location>
</feature>
<evidence type="ECO:0000256" key="1">
    <source>
        <dbReference type="ARBA" id="ARBA00004141"/>
    </source>
</evidence>
<evidence type="ECO:0000256" key="4">
    <source>
        <dbReference type="ARBA" id="ARBA00022737"/>
    </source>
</evidence>
<reference evidence="15 16" key="1">
    <citation type="submission" date="2016-07" db="EMBL/GenBank/DDBJ databases">
        <title>Pervasive Adenine N6-methylation of Active Genes in Fungi.</title>
        <authorList>
            <consortium name="DOE Joint Genome Institute"/>
            <person name="Mondo S.J."/>
            <person name="Dannebaum R.O."/>
            <person name="Kuo R.C."/>
            <person name="Labutti K."/>
            <person name="Haridas S."/>
            <person name="Kuo A."/>
            <person name="Salamov A."/>
            <person name="Ahrendt S.R."/>
            <person name="Lipzen A."/>
            <person name="Sullivan W."/>
            <person name="Andreopoulos W.B."/>
            <person name="Clum A."/>
            <person name="Lindquist E."/>
            <person name="Daum C."/>
            <person name="Ramamoorthy G.K."/>
            <person name="Gryganskyi A."/>
            <person name="Culley D."/>
            <person name="Magnuson J.K."/>
            <person name="James T.Y."/>
            <person name="O'Malley M.A."/>
            <person name="Stajich J.E."/>
            <person name="Spatafora J.W."/>
            <person name="Visel A."/>
            <person name="Grigoriev I.V."/>
        </authorList>
    </citation>
    <scope>NUCLEOTIDE SEQUENCE [LARGE SCALE GENOMIC DNA]</scope>
    <source>
        <strain evidence="15 16">ATCC 12442</strain>
    </source>
</reference>
<organism evidence="15 16">
    <name type="scientific">Linderina pennispora</name>
    <dbReference type="NCBI Taxonomy" id="61395"/>
    <lineage>
        <taxon>Eukaryota</taxon>
        <taxon>Fungi</taxon>
        <taxon>Fungi incertae sedis</taxon>
        <taxon>Zoopagomycota</taxon>
        <taxon>Kickxellomycotina</taxon>
        <taxon>Kickxellomycetes</taxon>
        <taxon>Kickxellales</taxon>
        <taxon>Kickxellaceae</taxon>
        <taxon>Linderina</taxon>
    </lineage>
</organism>
<dbReference type="Pfam" id="PF01529">
    <property type="entry name" value="DHHC"/>
    <property type="match status" value="1"/>
</dbReference>
<dbReference type="EC" id="2.3.1.225" evidence="12"/>
<keyword evidence="9" id="KW-0449">Lipoprotein</keyword>
<dbReference type="PANTHER" id="PTHR24161:SF85">
    <property type="entry name" value="PALMITOYLTRANSFERASE HIP14"/>
    <property type="match status" value="1"/>
</dbReference>
<dbReference type="PROSITE" id="PS50216">
    <property type="entry name" value="DHHC"/>
    <property type="match status" value="1"/>
</dbReference>
<accession>A0A1Y1W404</accession>
<evidence type="ECO:0000313" key="15">
    <source>
        <dbReference type="EMBL" id="ORX67904.1"/>
    </source>
</evidence>
<sequence>MSNDATDAEALDASSSVTAPLLSEEGSDAKDPHEGCCTERFEHRGSGWSYRDDELSLSNNNNNSSSSSSSQNLPTAKYTWKQASSNNLELVKKCIEVHGVPVDYTDEDGNSALHFAAQEASMDVLRYLVEDCKASINVRSGNFKAAAVVLGNLGPKDGRNYVSARPWCQCQPAGFDWQQRTSCRDSLGLGAHHHLYRVHSACSAGTHSRHGGLQWDHAVDPELAALLIRLGADINKQDSRGQTSLYFALIRGGYSDIDFLLEKGADPNLREYGNGDAASPTGNTVFDLAASIGYKAEFEKQVKWAQERRAMADPGPAFCNRSIRREIAPSLMALGGVSLALVAISLYPWFVGVFMGIAILAAMHFTVVRFIVKAPNIHYLQQTPYLSAIFPDLCASGAADLAFPDSCLCMYYFYRALLQSPGFLPRNHDMQSAEHVVRELAQKNMLDLDHFCRTCLSTRPLRSKHCRQCNRCVARFDHHCPWTYNCVGVSNHQYFMLFLILLFVSICQFLPLVARYLNIIYIVYDPIPGEPCYLNDFMCGSFQEDSWTLVVSIWTTFNCAWAGFLMASQLFQISFGRTTNEQLTGYSRVAPKSGKTCKHGHGHGHGHGHNHSHSHGHNHGGHGQRNGVVGKAASRIRSLIIGLGGSVESNEGTPAGSSTPAARGTDLEAQVPRPLTATNTGSSGELVPDGPDGSGPAFALRTMDNLRLQSVNGVSVKKDPYSFGVVDNCLGFWTR</sequence>
<feature type="region of interest" description="Disordered" evidence="13">
    <location>
        <begin position="1"/>
        <end position="38"/>
    </location>
</feature>
<comment type="caution">
    <text evidence="15">The sequence shown here is derived from an EMBL/GenBank/DDBJ whole genome shotgun (WGS) entry which is preliminary data.</text>
</comment>
<feature type="repeat" description="ANK" evidence="11">
    <location>
        <begin position="240"/>
        <end position="272"/>
    </location>
</feature>
<evidence type="ECO:0000259" key="14">
    <source>
        <dbReference type="Pfam" id="PF01529"/>
    </source>
</evidence>
<keyword evidence="16" id="KW-1185">Reference proteome</keyword>
<feature type="domain" description="Palmitoyltransferase DHHC" evidence="14">
    <location>
        <begin position="449"/>
        <end position="583"/>
    </location>
</feature>
<evidence type="ECO:0000256" key="3">
    <source>
        <dbReference type="ARBA" id="ARBA00022692"/>
    </source>
</evidence>
<feature type="transmembrane region" description="Helical" evidence="12">
    <location>
        <begin position="547"/>
        <end position="567"/>
    </location>
</feature>
<proteinExistence type="inferred from homology"/>
<dbReference type="GO" id="GO:0016020">
    <property type="term" value="C:membrane"/>
    <property type="evidence" value="ECO:0007669"/>
    <property type="project" value="UniProtKB-SubCell"/>
</dbReference>
<comment type="subcellular location">
    <subcellularLocation>
        <location evidence="1">Membrane</location>
        <topology evidence="1">Multi-pass membrane protein</topology>
    </subcellularLocation>
</comment>
<comment type="domain">
    <text evidence="12">The DHHC domain is required for palmitoyltransferase activity.</text>
</comment>
<evidence type="ECO:0000256" key="10">
    <source>
        <dbReference type="ARBA" id="ARBA00048048"/>
    </source>
</evidence>
<dbReference type="PROSITE" id="PS50297">
    <property type="entry name" value="ANK_REP_REGION"/>
    <property type="match status" value="2"/>
</dbReference>
<protein>
    <recommendedName>
        <fullName evidence="12">Palmitoyltransferase</fullName>
        <ecNumber evidence="12">2.3.1.225</ecNumber>
    </recommendedName>
</protein>
<dbReference type="GO" id="GO:0019706">
    <property type="term" value="F:protein-cysteine S-palmitoyltransferase activity"/>
    <property type="evidence" value="ECO:0007669"/>
    <property type="project" value="UniProtKB-EC"/>
</dbReference>
<evidence type="ECO:0000256" key="13">
    <source>
        <dbReference type="SAM" id="MobiDB-lite"/>
    </source>
</evidence>
<keyword evidence="12" id="KW-0808">Transferase</keyword>
<keyword evidence="5 12" id="KW-1133">Transmembrane helix</keyword>
<dbReference type="SMART" id="SM00248">
    <property type="entry name" value="ANK"/>
    <property type="match status" value="3"/>
</dbReference>
<feature type="transmembrane region" description="Helical" evidence="12">
    <location>
        <begin position="353"/>
        <end position="372"/>
    </location>
</feature>
<comment type="similarity">
    <text evidence="2">Belongs to the DHHC palmitoyltransferase family. AKR/ZDHHC17 subfamily.</text>
</comment>
<dbReference type="RefSeq" id="XP_040741750.1">
    <property type="nucleotide sequence ID" value="XM_040885665.1"/>
</dbReference>
<dbReference type="PANTHER" id="PTHR24161">
    <property type="entry name" value="ANK_REP_REGION DOMAIN-CONTAINING PROTEIN-RELATED"/>
    <property type="match status" value="1"/>
</dbReference>
<feature type="transmembrane region" description="Helical" evidence="12">
    <location>
        <begin position="327"/>
        <end position="347"/>
    </location>
</feature>
<dbReference type="OrthoDB" id="6781668at2759"/>
<dbReference type="AlphaFoldDB" id="A0A1Y1W404"/>
<feature type="compositionally biased region" description="Polar residues" evidence="13">
    <location>
        <begin position="647"/>
        <end position="660"/>
    </location>
</feature>
<dbReference type="InterPro" id="IPR036770">
    <property type="entry name" value="Ankyrin_rpt-contain_sf"/>
</dbReference>
<feature type="repeat" description="ANK" evidence="11">
    <location>
        <begin position="108"/>
        <end position="130"/>
    </location>
</feature>
<evidence type="ECO:0000313" key="16">
    <source>
        <dbReference type="Proteomes" id="UP000193922"/>
    </source>
</evidence>
<keyword evidence="3 12" id="KW-0812">Transmembrane</keyword>
<dbReference type="Gene3D" id="1.25.40.20">
    <property type="entry name" value="Ankyrin repeat-containing domain"/>
    <property type="match status" value="1"/>
</dbReference>
<feature type="compositionally biased region" description="Acidic residues" evidence="13">
    <location>
        <begin position="1"/>
        <end position="10"/>
    </location>
</feature>
<dbReference type="EMBL" id="MCFD01000011">
    <property type="protein sequence ID" value="ORX67904.1"/>
    <property type="molecule type" value="Genomic_DNA"/>
</dbReference>
<dbReference type="GeneID" id="63802313"/>
<feature type="transmembrane region" description="Helical" evidence="12">
    <location>
        <begin position="494"/>
        <end position="514"/>
    </location>
</feature>
<dbReference type="PROSITE" id="PS50088">
    <property type="entry name" value="ANK_REPEAT"/>
    <property type="match status" value="2"/>
</dbReference>
<feature type="compositionally biased region" description="Low complexity" evidence="13">
    <location>
        <begin position="56"/>
        <end position="73"/>
    </location>
</feature>
<dbReference type="InterPro" id="IPR001594">
    <property type="entry name" value="Palmitoyltrfase_DHHC"/>
</dbReference>
<dbReference type="STRING" id="61395.A0A1Y1W404"/>
<evidence type="ECO:0000256" key="8">
    <source>
        <dbReference type="ARBA" id="ARBA00023139"/>
    </source>
</evidence>
<name>A0A1Y1W404_9FUNG</name>
<keyword evidence="4" id="KW-0677">Repeat</keyword>
<feature type="compositionally biased region" description="Basic residues" evidence="13">
    <location>
        <begin position="595"/>
        <end position="622"/>
    </location>
</feature>
<dbReference type="SUPFAM" id="SSF48403">
    <property type="entry name" value="Ankyrin repeat"/>
    <property type="match status" value="1"/>
</dbReference>
<feature type="region of interest" description="Disordered" evidence="13">
    <location>
        <begin position="645"/>
        <end position="691"/>
    </location>
</feature>
<keyword evidence="6 11" id="KW-0040">ANK repeat</keyword>
<keyword evidence="7 12" id="KW-0472">Membrane</keyword>
<dbReference type="Pfam" id="PF13637">
    <property type="entry name" value="Ank_4"/>
    <property type="match status" value="1"/>
</dbReference>
<evidence type="ECO:0000256" key="5">
    <source>
        <dbReference type="ARBA" id="ARBA00022989"/>
    </source>
</evidence>
<evidence type="ECO:0000256" key="9">
    <source>
        <dbReference type="ARBA" id="ARBA00023288"/>
    </source>
</evidence>
<feature type="region of interest" description="Disordered" evidence="13">
    <location>
        <begin position="593"/>
        <end position="627"/>
    </location>
</feature>
<evidence type="ECO:0000256" key="7">
    <source>
        <dbReference type="ARBA" id="ARBA00023136"/>
    </source>
</evidence>
<keyword evidence="12" id="KW-0012">Acyltransferase</keyword>
<evidence type="ECO:0000256" key="11">
    <source>
        <dbReference type="PROSITE-ProRule" id="PRU00023"/>
    </source>
</evidence>